<dbReference type="OrthoDB" id="1093155at2"/>
<dbReference type="InterPro" id="IPR001179">
    <property type="entry name" value="PPIase_FKBP_dom"/>
</dbReference>
<dbReference type="EMBL" id="FOMI01000001">
    <property type="protein sequence ID" value="SFC80841.1"/>
    <property type="molecule type" value="Genomic_DNA"/>
</dbReference>
<comment type="similarity">
    <text evidence="4">Belongs to the FKBP-type PPIase family.</text>
</comment>
<reference evidence="7" key="1">
    <citation type="submission" date="2016-10" db="EMBL/GenBank/DDBJ databases">
        <authorList>
            <person name="Varghese N."/>
            <person name="Submissions S."/>
        </authorList>
    </citation>
    <scope>NUCLEOTIDE SEQUENCE [LARGE SCALE GENOMIC DNA]</scope>
    <source>
        <strain evidence="7">DSM 25730</strain>
    </source>
</reference>
<comment type="catalytic activity">
    <reaction evidence="1 3 4">
        <text>[protein]-peptidylproline (omega=180) = [protein]-peptidylproline (omega=0)</text>
        <dbReference type="Rhea" id="RHEA:16237"/>
        <dbReference type="Rhea" id="RHEA-COMP:10747"/>
        <dbReference type="Rhea" id="RHEA-COMP:10748"/>
        <dbReference type="ChEBI" id="CHEBI:83833"/>
        <dbReference type="ChEBI" id="CHEBI:83834"/>
        <dbReference type="EC" id="5.2.1.8"/>
    </reaction>
</comment>
<accession>A0A1I1M612</accession>
<evidence type="ECO:0000256" key="3">
    <source>
        <dbReference type="PROSITE-ProRule" id="PRU00277"/>
    </source>
</evidence>
<evidence type="ECO:0000259" key="5">
    <source>
        <dbReference type="PROSITE" id="PS50059"/>
    </source>
</evidence>
<evidence type="ECO:0000256" key="2">
    <source>
        <dbReference type="ARBA" id="ARBA00023110"/>
    </source>
</evidence>
<sequence length="180" mass="20456">MNKLLNIAIVLLVFSCKTPEARRPISVTSGSFIDASVERNKKLNAKEKTSIEKLMTLEKKDYIASESGFWYYYNTKVEIDSLKTPDFGDVINYNYNIKALNGSVIYSTEDIKTQTYAMDKEELFTGLREGLKLMKTGETVTFLFPSQKAYGYYGDENKIGRNTPLICEVTVNSITLNQNH</sequence>
<dbReference type="Gene3D" id="3.10.50.40">
    <property type="match status" value="1"/>
</dbReference>
<name>A0A1I1M612_9FLAO</name>
<keyword evidence="2 3" id="KW-0697">Rotamase</keyword>
<dbReference type="InterPro" id="IPR019869">
    <property type="entry name" value="Motility-assoc_PPIase_GldI"/>
</dbReference>
<dbReference type="Pfam" id="PF00254">
    <property type="entry name" value="FKBP_C"/>
    <property type="match status" value="1"/>
</dbReference>
<dbReference type="GO" id="GO:0003755">
    <property type="term" value="F:peptidyl-prolyl cis-trans isomerase activity"/>
    <property type="evidence" value="ECO:0007669"/>
    <property type="project" value="UniProtKB-UniRule"/>
</dbReference>
<evidence type="ECO:0000256" key="1">
    <source>
        <dbReference type="ARBA" id="ARBA00000971"/>
    </source>
</evidence>
<keyword evidence="3 4" id="KW-0413">Isomerase</keyword>
<organism evidence="6 7">
    <name type="scientific">Algibacter pectinivorans</name>
    <dbReference type="NCBI Taxonomy" id="870482"/>
    <lineage>
        <taxon>Bacteria</taxon>
        <taxon>Pseudomonadati</taxon>
        <taxon>Bacteroidota</taxon>
        <taxon>Flavobacteriia</taxon>
        <taxon>Flavobacteriales</taxon>
        <taxon>Flavobacteriaceae</taxon>
        <taxon>Algibacter</taxon>
    </lineage>
</organism>
<feature type="domain" description="PPIase FKBP-type" evidence="5">
    <location>
        <begin position="88"/>
        <end position="175"/>
    </location>
</feature>
<keyword evidence="7" id="KW-1185">Reference proteome</keyword>
<proteinExistence type="inferred from homology"/>
<protein>
    <recommendedName>
        <fullName evidence="4">Peptidyl-prolyl cis-trans isomerase</fullName>
        <ecNumber evidence="4">5.2.1.8</ecNumber>
    </recommendedName>
</protein>
<evidence type="ECO:0000313" key="6">
    <source>
        <dbReference type="EMBL" id="SFC80841.1"/>
    </source>
</evidence>
<dbReference type="PROSITE" id="PS51257">
    <property type="entry name" value="PROKAR_LIPOPROTEIN"/>
    <property type="match status" value="1"/>
</dbReference>
<dbReference type="PROSITE" id="PS50059">
    <property type="entry name" value="FKBP_PPIASE"/>
    <property type="match status" value="1"/>
</dbReference>
<dbReference type="InterPro" id="IPR046357">
    <property type="entry name" value="PPIase_dom_sf"/>
</dbReference>
<dbReference type="STRING" id="870482.SAMN04487987_10154"/>
<dbReference type="Proteomes" id="UP000199439">
    <property type="component" value="Unassembled WGS sequence"/>
</dbReference>
<dbReference type="EC" id="5.2.1.8" evidence="4"/>
<gene>
    <name evidence="6" type="ORF">SAMN04487987_10154</name>
</gene>
<dbReference type="NCBIfam" id="TIGR03516">
    <property type="entry name" value="ppisom_GldI"/>
    <property type="match status" value="1"/>
</dbReference>
<dbReference type="RefSeq" id="WP_092847597.1">
    <property type="nucleotide sequence ID" value="NZ_FOMI01000001.1"/>
</dbReference>
<evidence type="ECO:0000256" key="4">
    <source>
        <dbReference type="RuleBase" id="RU003915"/>
    </source>
</evidence>
<dbReference type="AlphaFoldDB" id="A0A1I1M612"/>
<dbReference type="SUPFAM" id="SSF54534">
    <property type="entry name" value="FKBP-like"/>
    <property type="match status" value="1"/>
</dbReference>
<evidence type="ECO:0000313" key="7">
    <source>
        <dbReference type="Proteomes" id="UP000199439"/>
    </source>
</evidence>